<protein>
    <submittedName>
        <fullName evidence="1">HAD-superfamily hydrolase subfamily IA, variant 3:Pyrimidine 5-nucleotidase</fullName>
    </submittedName>
</protein>
<dbReference type="PANTHER" id="PTHR12725:SF117">
    <property type="entry name" value="HALOACID DEHALOGENASE-LIKE HYDROLASE"/>
    <property type="match status" value="1"/>
</dbReference>
<dbReference type="SUPFAM" id="SSF56784">
    <property type="entry name" value="HAD-like"/>
    <property type="match status" value="1"/>
</dbReference>
<dbReference type="SFLD" id="SFLDG01132">
    <property type="entry name" value="C1.5.3:_5'-Nucleotidase_Like"/>
    <property type="match status" value="1"/>
</dbReference>
<dbReference type="NCBIfam" id="TIGR01993">
    <property type="entry name" value="Pyr-5-nucltdase"/>
    <property type="match status" value="1"/>
</dbReference>
<sequence>MLQVLAYRPRFNDPKTLRLPFAAPGRSTGGMNQDHHPRPPVDQLETWVFDLDNTLYPASSSLFPQIDVRMRQFIADRLGLGLDEAFALQKRYYREFGTTLRGLMTVHGMEPADFLAYVHDIDHSVLEVAPRLDAALAALPGRKLIFTNGSERHAEKVLAQLGLERHFAGIFDIVAARFIPKPQSECYDLMVRRFDFDPRSAAMVEDLQRNLAPAAALGMTTVWVRQDDHPDARVVMDDHDHMGHVHHITDDLSHWLEQVVATPKAPPSVR</sequence>
<organism evidence="1">
    <name type="scientific">Magnetospirillum gryphiswaldense</name>
    <dbReference type="NCBI Taxonomy" id="55518"/>
    <lineage>
        <taxon>Bacteria</taxon>
        <taxon>Pseudomonadati</taxon>
        <taxon>Pseudomonadota</taxon>
        <taxon>Alphaproteobacteria</taxon>
        <taxon>Rhodospirillales</taxon>
        <taxon>Rhodospirillaceae</taxon>
        <taxon>Magnetospirillum</taxon>
    </lineage>
</organism>
<accession>A4U294</accession>
<dbReference type="SFLD" id="SFLDG01129">
    <property type="entry name" value="C1.5:_HAD__Beta-PGM__Phosphata"/>
    <property type="match status" value="1"/>
</dbReference>
<dbReference type="Gene3D" id="3.40.50.1000">
    <property type="entry name" value="HAD superfamily/HAD-like"/>
    <property type="match status" value="1"/>
</dbReference>
<dbReference type="NCBIfam" id="TIGR01509">
    <property type="entry name" value="HAD-SF-IA-v3"/>
    <property type="match status" value="1"/>
</dbReference>
<dbReference type="Gene3D" id="1.10.150.450">
    <property type="match status" value="1"/>
</dbReference>
<dbReference type="SFLD" id="SFLDS00003">
    <property type="entry name" value="Haloacid_Dehalogenase"/>
    <property type="match status" value="1"/>
</dbReference>
<reference evidence="1" key="1">
    <citation type="journal article" date="2007" name="J. Bacteriol.">
        <title>Comparative genome analysis of four magnetotactic bacteria reveals a complex set of group-specific genes implicated in magnetosome biomineralization and function.</title>
        <authorList>
            <person name="Richter M."/>
            <person name="Kube M."/>
            <person name="Bazylinski D.A."/>
            <person name="Lombardot T."/>
            <person name="Gloeckner F.O."/>
            <person name="Reinhardt R."/>
            <person name="Schueler D."/>
        </authorList>
    </citation>
    <scope>NUCLEOTIDE SEQUENCE</scope>
    <source>
        <strain evidence="1">MSR-1</strain>
    </source>
</reference>
<dbReference type="CDD" id="cd02604">
    <property type="entry name" value="HAD_5NT"/>
    <property type="match status" value="1"/>
</dbReference>
<dbReference type="InterPro" id="IPR036412">
    <property type="entry name" value="HAD-like_sf"/>
</dbReference>
<evidence type="ECO:0000313" key="1">
    <source>
        <dbReference type="EMBL" id="CAM77001.1"/>
    </source>
</evidence>
<dbReference type="InterPro" id="IPR006439">
    <property type="entry name" value="HAD-SF_hydro_IA"/>
</dbReference>
<dbReference type="EMBL" id="CU459003">
    <property type="protein sequence ID" value="CAM77001.1"/>
    <property type="molecule type" value="Genomic_DNA"/>
</dbReference>
<dbReference type="GO" id="GO:0016787">
    <property type="term" value="F:hydrolase activity"/>
    <property type="evidence" value="ECO:0007669"/>
    <property type="project" value="UniProtKB-KW"/>
</dbReference>
<keyword evidence="1" id="KW-0378">Hydrolase</keyword>
<dbReference type="InterPro" id="IPR023214">
    <property type="entry name" value="HAD_sf"/>
</dbReference>
<dbReference type="AlphaFoldDB" id="A4U294"/>
<dbReference type="PANTHER" id="PTHR12725">
    <property type="entry name" value="HALOACID DEHALOGENASE-LIKE HYDROLASE"/>
    <property type="match status" value="1"/>
</dbReference>
<dbReference type="InterPro" id="IPR010237">
    <property type="entry name" value="Pyr-5-nucltdase"/>
</dbReference>
<gene>
    <name evidence="1" type="ORF">MGR_2584</name>
</gene>
<proteinExistence type="predicted"/>
<name>A4U294_9PROT</name>
<dbReference type="Pfam" id="PF00702">
    <property type="entry name" value="Hydrolase"/>
    <property type="match status" value="1"/>
</dbReference>